<protein>
    <submittedName>
        <fullName evidence="1">Uncharacterized protein</fullName>
    </submittedName>
</protein>
<proteinExistence type="predicted"/>
<organism evidence="1 2">
    <name type="scientific">Pontibacter akesuensis</name>
    <dbReference type="NCBI Taxonomy" id="388950"/>
    <lineage>
        <taxon>Bacteria</taxon>
        <taxon>Pseudomonadati</taxon>
        <taxon>Bacteroidota</taxon>
        <taxon>Cytophagia</taxon>
        <taxon>Cytophagales</taxon>
        <taxon>Hymenobacteraceae</taxon>
        <taxon>Pontibacter</taxon>
    </lineage>
</organism>
<evidence type="ECO:0000313" key="1">
    <source>
        <dbReference type="EMBL" id="SFU67159.1"/>
    </source>
</evidence>
<dbReference type="AlphaFoldDB" id="A0A1I7I2H2"/>
<dbReference type="RefSeq" id="WP_068837722.1">
    <property type="nucleotide sequence ID" value="NZ_BMXC01000002.1"/>
</dbReference>
<evidence type="ECO:0000313" key="2">
    <source>
        <dbReference type="Proteomes" id="UP000182491"/>
    </source>
</evidence>
<keyword evidence="2" id="KW-1185">Reference proteome</keyword>
<accession>A0A1I7I2H2</accession>
<reference evidence="2" key="1">
    <citation type="submission" date="2016-10" db="EMBL/GenBank/DDBJ databases">
        <authorList>
            <person name="Varghese N."/>
        </authorList>
    </citation>
    <scope>NUCLEOTIDE SEQUENCE [LARGE SCALE GENOMIC DNA]</scope>
    <source>
        <strain evidence="2">DSM 18820</strain>
    </source>
</reference>
<dbReference type="OrthoDB" id="512781at2"/>
<sequence>MDTAENRDLLKLYEEVKSKGTFTYLRELESFKDGEFYKFYLFLKTNRQVISILKYNYYQLIKLINYHNSPENQSKVWNEINPRYRWKQQRIITSQLFNYLTSVFATVDYSRSKLARYIVQNPEVANNFKLSIEVYFDKNPQHKFIQDLRNFTSHNSYLRVATEIKSKSHTIEVERNLYLLKEDLLNSDKWSSLSKNFISSLDKKIYIIDTIESHFPLFKEFQDWTYLALLKVDPKFTLHFRNKLLDMLEFAEKVNMARTSLPFNHAYIRYLDLIIKESANRCNKQFRYAS</sequence>
<dbReference type="Proteomes" id="UP000182491">
    <property type="component" value="Unassembled WGS sequence"/>
</dbReference>
<name>A0A1I7I2H2_9BACT</name>
<dbReference type="EMBL" id="FPCA01000002">
    <property type="protein sequence ID" value="SFU67159.1"/>
    <property type="molecule type" value="Genomic_DNA"/>
</dbReference>
<gene>
    <name evidence="1" type="ORF">SAMN04487941_1864</name>
</gene>